<dbReference type="AlphaFoldDB" id="A0AAD6RK00"/>
<keyword evidence="10" id="KW-1185">Reference proteome</keyword>
<dbReference type="GO" id="GO:0008285">
    <property type="term" value="P:negative regulation of cell population proliferation"/>
    <property type="evidence" value="ECO:0007669"/>
    <property type="project" value="InterPro"/>
</dbReference>
<evidence type="ECO:0000256" key="2">
    <source>
        <dbReference type="ARBA" id="ARBA00022473"/>
    </source>
</evidence>
<evidence type="ECO:0000256" key="8">
    <source>
        <dbReference type="SAM" id="MobiDB-lite"/>
    </source>
</evidence>
<keyword evidence="2" id="KW-0217">Developmental protein</keyword>
<organism evidence="9 10">
    <name type="scientific">Populus alba x Populus x berolinensis</name>
    <dbReference type="NCBI Taxonomy" id="444605"/>
    <lineage>
        <taxon>Eukaryota</taxon>
        <taxon>Viridiplantae</taxon>
        <taxon>Streptophyta</taxon>
        <taxon>Embryophyta</taxon>
        <taxon>Tracheophyta</taxon>
        <taxon>Spermatophyta</taxon>
        <taxon>Magnoliopsida</taxon>
        <taxon>eudicotyledons</taxon>
        <taxon>Gunneridae</taxon>
        <taxon>Pentapetalae</taxon>
        <taxon>rosids</taxon>
        <taxon>fabids</taxon>
        <taxon>Malpighiales</taxon>
        <taxon>Salicaceae</taxon>
        <taxon>Saliceae</taxon>
        <taxon>Populus</taxon>
    </lineage>
</organism>
<dbReference type="GO" id="GO:0048367">
    <property type="term" value="P:shoot system development"/>
    <property type="evidence" value="ECO:0007669"/>
    <property type="project" value="UniProtKB-ARBA"/>
</dbReference>
<dbReference type="EMBL" id="JAQIZT010000001">
    <property type="protein sequence ID" value="KAJ7010425.1"/>
    <property type="molecule type" value="Genomic_DNA"/>
</dbReference>
<evidence type="ECO:0000256" key="1">
    <source>
        <dbReference type="ARBA" id="ARBA00004162"/>
    </source>
</evidence>
<comment type="similarity">
    <text evidence="7">Belongs to the DVL/RTFL small polypeptides family.</text>
</comment>
<dbReference type="Pfam" id="PF08137">
    <property type="entry name" value="DVL"/>
    <property type="match status" value="1"/>
</dbReference>
<evidence type="ECO:0000256" key="3">
    <source>
        <dbReference type="ARBA" id="ARBA00022475"/>
    </source>
</evidence>
<dbReference type="InterPro" id="IPR012552">
    <property type="entry name" value="DVL"/>
</dbReference>
<evidence type="ECO:0000256" key="5">
    <source>
        <dbReference type="ARBA" id="ARBA00022989"/>
    </source>
</evidence>
<comment type="caution">
    <text evidence="9">The sequence shown here is derived from an EMBL/GenBank/DDBJ whole genome shotgun (WGS) entry which is preliminary data.</text>
</comment>
<proteinExistence type="inferred from homology"/>
<feature type="region of interest" description="Disordered" evidence="8">
    <location>
        <begin position="1"/>
        <end position="26"/>
    </location>
</feature>
<keyword evidence="3" id="KW-1003">Cell membrane</keyword>
<keyword evidence="4" id="KW-0812">Transmembrane</keyword>
<accession>A0AAD6RK00</accession>
<dbReference type="Proteomes" id="UP001164929">
    <property type="component" value="Chromosome 1"/>
</dbReference>
<protein>
    <submittedName>
        <fullName evidence="9">Uncharacterized protein</fullName>
    </submittedName>
</protein>
<sequence>MRRGKTRGKFTSPPQPRTLILGDAGNNCPENLDVEPGKRTEKQLRPTRASDSKLYIKRDKEGHKRLFWSKDQRGLVFMELSTSLGKKATSSPQRQTRIQAKNKALKGARARLYIICRCVVMLLCWKERKDE</sequence>
<evidence type="ECO:0000313" key="9">
    <source>
        <dbReference type="EMBL" id="KAJ7010425.1"/>
    </source>
</evidence>
<comment type="subcellular location">
    <subcellularLocation>
        <location evidence="1">Cell membrane</location>
        <topology evidence="1">Single-pass membrane protein</topology>
    </subcellularLocation>
</comment>
<gene>
    <name evidence="9" type="ORF">NC653_001006</name>
</gene>
<evidence type="ECO:0000256" key="7">
    <source>
        <dbReference type="ARBA" id="ARBA00024340"/>
    </source>
</evidence>
<reference evidence="9 10" key="1">
    <citation type="journal article" date="2023" name="Mol. Ecol. Resour.">
        <title>Chromosome-level genome assembly of a triploid poplar Populus alba 'Berolinensis'.</title>
        <authorList>
            <person name="Chen S."/>
            <person name="Yu Y."/>
            <person name="Wang X."/>
            <person name="Wang S."/>
            <person name="Zhang T."/>
            <person name="Zhou Y."/>
            <person name="He R."/>
            <person name="Meng N."/>
            <person name="Wang Y."/>
            <person name="Liu W."/>
            <person name="Liu Z."/>
            <person name="Liu J."/>
            <person name="Guo Q."/>
            <person name="Huang H."/>
            <person name="Sederoff R.R."/>
            <person name="Wang G."/>
            <person name="Qu G."/>
            <person name="Chen S."/>
        </authorList>
    </citation>
    <scope>NUCLEOTIDE SEQUENCE [LARGE SCALE GENOMIC DNA]</scope>
    <source>
        <strain evidence="9">SC-2020</strain>
    </source>
</reference>
<keyword evidence="5" id="KW-1133">Transmembrane helix</keyword>
<dbReference type="GO" id="GO:0005886">
    <property type="term" value="C:plasma membrane"/>
    <property type="evidence" value="ECO:0007669"/>
    <property type="project" value="UniProtKB-SubCell"/>
</dbReference>
<evidence type="ECO:0000313" key="10">
    <source>
        <dbReference type="Proteomes" id="UP001164929"/>
    </source>
</evidence>
<keyword evidence="6" id="KW-0472">Membrane</keyword>
<evidence type="ECO:0000256" key="6">
    <source>
        <dbReference type="ARBA" id="ARBA00023136"/>
    </source>
</evidence>
<evidence type="ECO:0000256" key="4">
    <source>
        <dbReference type="ARBA" id="ARBA00022692"/>
    </source>
</evidence>
<name>A0AAD6RK00_9ROSI</name>